<evidence type="ECO:0000256" key="1">
    <source>
        <dbReference type="SAM" id="Phobius"/>
    </source>
</evidence>
<organism evidence="2 3">
    <name type="scientific">Nitrosomonas communis</name>
    <dbReference type="NCBI Taxonomy" id="44574"/>
    <lineage>
        <taxon>Bacteria</taxon>
        <taxon>Pseudomonadati</taxon>
        <taxon>Pseudomonadota</taxon>
        <taxon>Betaproteobacteria</taxon>
        <taxon>Nitrosomonadales</taxon>
        <taxon>Nitrosomonadaceae</taxon>
        <taxon>Nitrosomonas</taxon>
    </lineage>
</organism>
<dbReference type="Proteomes" id="UP000183454">
    <property type="component" value="Unassembled WGS sequence"/>
</dbReference>
<dbReference type="AlphaFoldDB" id="A0A1H2WWA4"/>
<keyword evidence="1" id="KW-0472">Membrane</keyword>
<keyword evidence="1" id="KW-0812">Transmembrane</keyword>
<sequence length="33" mass="3733">MRKKQSTTYSLTMSMILAAMLTLHGWLTFVAIS</sequence>
<evidence type="ECO:0000313" key="3">
    <source>
        <dbReference type="Proteomes" id="UP000183454"/>
    </source>
</evidence>
<evidence type="ECO:0000313" key="2">
    <source>
        <dbReference type="EMBL" id="SDW84534.1"/>
    </source>
</evidence>
<keyword evidence="1" id="KW-1133">Transmembrane helix</keyword>
<proteinExistence type="predicted"/>
<name>A0A1H2WWA4_9PROT</name>
<protein>
    <submittedName>
        <fullName evidence="2">Uncharacterized protein</fullName>
    </submittedName>
</protein>
<accession>A0A1H2WWA4</accession>
<reference evidence="2 3" key="1">
    <citation type="submission" date="2016-10" db="EMBL/GenBank/DDBJ databases">
        <authorList>
            <person name="de Groot N.N."/>
        </authorList>
    </citation>
    <scope>NUCLEOTIDE SEQUENCE [LARGE SCALE GENOMIC DNA]</scope>
    <source>
        <strain evidence="2 3">Nm110</strain>
    </source>
</reference>
<dbReference type="EMBL" id="FNNH01000032">
    <property type="protein sequence ID" value="SDW84534.1"/>
    <property type="molecule type" value="Genomic_DNA"/>
</dbReference>
<feature type="transmembrane region" description="Helical" evidence="1">
    <location>
        <begin position="12"/>
        <end position="32"/>
    </location>
</feature>
<gene>
    <name evidence="2" type="ORF">SAMN05421882_10326</name>
</gene>